<evidence type="ECO:0000256" key="11">
    <source>
        <dbReference type="RuleBase" id="RU000537"/>
    </source>
</evidence>
<dbReference type="FunFam" id="1.10.3370.10:FF:000001">
    <property type="entry name" value="Preprotein translocase subunit SecY"/>
    <property type="match status" value="1"/>
</dbReference>
<dbReference type="GO" id="GO:0065002">
    <property type="term" value="P:intracellular protein transmembrane transport"/>
    <property type="evidence" value="ECO:0007669"/>
    <property type="project" value="UniProtKB-UniRule"/>
</dbReference>
<keyword evidence="6 10" id="KW-1133">Transmembrane helix</keyword>
<feature type="transmembrane region" description="Helical" evidence="10">
    <location>
        <begin position="304"/>
        <end position="327"/>
    </location>
</feature>
<dbReference type="GO" id="GO:0005886">
    <property type="term" value="C:plasma membrane"/>
    <property type="evidence" value="ECO:0007669"/>
    <property type="project" value="UniProtKB-SubCell"/>
</dbReference>
<dbReference type="RefSeq" id="WP_327353916.1">
    <property type="nucleotide sequence ID" value="NZ_FWZT01000001.1"/>
</dbReference>
<comment type="subcellular location">
    <subcellularLocation>
        <location evidence="10">Cell membrane</location>
        <topology evidence="10">Multi-pass membrane protein</topology>
    </subcellularLocation>
    <subcellularLocation>
        <location evidence="1 12">Membrane</location>
        <topology evidence="1 12">Multi-pass membrane protein</topology>
    </subcellularLocation>
</comment>
<keyword evidence="4 10" id="KW-0812">Transmembrane</keyword>
<evidence type="ECO:0000256" key="7">
    <source>
        <dbReference type="ARBA" id="ARBA00023010"/>
    </source>
</evidence>
<dbReference type="InterPro" id="IPR023201">
    <property type="entry name" value="SecY_dom_sf"/>
</dbReference>
<dbReference type="PROSITE" id="PS00755">
    <property type="entry name" value="SECY_1"/>
    <property type="match status" value="1"/>
</dbReference>
<keyword evidence="7 10" id="KW-0811">Translocation</keyword>
<evidence type="ECO:0000256" key="8">
    <source>
        <dbReference type="ARBA" id="ARBA00023136"/>
    </source>
</evidence>
<comment type="subunit">
    <text evidence="10">Component of the Sec protein translocase complex. Heterotrimer consisting of SecY, SecE and SecG subunits. The heterotrimers can form oligomers, although 1 heterotrimer is thought to be able to translocate proteins. Interacts with the ribosome. Interacts with SecDF, and other proteins may be involved. Interacts with SecA.</text>
</comment>
<comment type="similarity">
    <text evidence="2 10 13">Belongs to the SecY/SEC61-alpha family.</text>
</comment>
<dbReference type="InterPro" id="IPR030659">
    <property type="entry name" value="SecY_CS"/>
</dbReference>
<evidence type="ECO:0000256" key="12">
    <source>
        <dbReference type="RuleBase" id="RU003484"/>
    </source>
</evidence>
<dbReference type="Proteomes" id="UP000192907">
    <property type="component" value="Unassembled WGS sequence"/>
</dbReference>
<keyword evidence="15" id="KW-1185">Reference proteome</keyword>
<feature type="transmembrane region" description="Helical" evidence="10">
    <location>
        <begin position="72"/>
        <end position="96"/>
    </location>
</feature>
<protein>
    <recommendedName>
        <fullName evidence="9 10">Protein translocase subunit SecY</fullName>
    </recommendedName>
</protein>
<reference evidence="15" key="1">
    <citation type="submission" date="2017-04" db="EMBL/GenBank/DDBJ databases">
        <authorList>
            <person name="Varghese N."/>
            <person name="Submissions S."/>
        </authorList>
    </citation>
    <scope>NUCLEOTIDE SEQUENCE [LARGE SCALE GENOMIC DNA]</scope>
    <source>
        <strain evidence="15">RKEM611</strain>
    </source>
</reference>
<keyword evidence="3 10" id="KW-0813">Transport</keyword>
<evidence type="ECO:0000256" key="6">
    <source>
        <dbReference type="ARBA" id="ARBA00022989"/>
    </source>
</evidence>
<evidence type="ECO:0000313" key="14">
    <source>
        <dbReference type="EMBL" id="SME88773.1"/>
    </source>
</evidence>
<keyword evidence="10" id="KW-1003">Cell membrane</keyword>
<keyword evidence="5 10" id="KW-0653">Protein transport</keyword>
<dbReference type="SUPFAM" id="SSF103491">
    <property type="entry name" value="Preprotein translocase SecY subunit"/>
    <property type="match status" value="1"/>
</dbReference>
<evidence type="ECO:0000256" key="13">
    <source>
        <dbReference type="RuleBase" id="RU004349"/>
    </source>
</evidence>
<feature type="transmembrane region" description="Helical" evidence="10">
    <location>
        <begin position="116"/>
        <end position="133"/>
    </location>
</feature>
<feature type="transmembrane region" description="Helical" evidence="10">
    <location>
        <begin position="392"/>
        <end position="412"/>
    </location>
</feature>
<feature type="transmembrane region" description="Helical" evidence="10">
    <location>
        <begin position="368"/>
        <end position="386"/>
    </location>
</feature>
<sequence length="440" mass="47797">MAQRTSSLQEMSLNHLQKKILFTLGFLALYRIGVHVPIPGVDAARLGEFFQSQGANAFGMINMFSGGALERFSIFALGVMPYISASIIAQLLTVVVPHLEALSKEGEAGRKKITQYTRYGTILLAVIQGFMIARTLSTAEFGGGSLVVDPGMGWLLFTALSLTAGTALVMWIGEQITERGVGNGISLIIFAGIVAGLPSVITNTYSKYNTAEMEALQIIILLVIVVVITAGVVFIEQGARQVPIQYAKRQVGKRVYGGQTSHLPIRVNTAGVIPPIFASSLLQIPVTAAQVLEGSPVANFLNTVFIPGGWLYNVVYLALIVFFAFFYTSIQFKPDDIAENLKKHGGYIPGIRPGAKTADFLGRVINRLTLTGAIYLAAICLVPSIITDRFNVQFYFGGTSLLIIVGVALETFRQIDAHRQSLRYEAFMKQGSPRRRGARR</sequence>
<evidence type="ECO:0000256" key="4">
    <source>
        <dbReference type="ARBA" id="ARBA00022692"/>
    </source>
</evidence>
<dbReference type="Pfam" id="PF00344">
    <property type="entry name" value="SecY"/>
    <property type="match status" value="1"/>
</dbReference>
<dbReference type="PRINTS" id="PR00303">
    <property type="entry name" value="SECYTRNLCASE"/>
</dbReference>
<dbReference type="GO" id="GO:0043952">
    <property type="term" value="P:protein transport by the Sec complex"/>
    <property type="evidence" value="ECO:0007669"/>
    <property type="project" value="UniProtKB-UniRule"/>
</dbReference>
<evidence type="ECO:0000256" key="9">
    <source>
        <dbReference type="ARBA" id="ARBA00039733"/>
    </source>
</evidence>
<gene>
    <name evidence="10" type="primary">secY</name>
    <name evidence="14" type="ORF">SAMN06296036_101195</name>
</gene>
<accession>A0A1Y6B5I3</accession>
<feature type="transmembrane region" description="Helical" evidence="10">
    <location>
        <begin position="153"/>
        <end position="172"/>
    </location>
</feature>
<organism evidence="14 15">
    <name type="scientific">Pseudobacteriovorax antillogorgiicola</name>
    <dbReference type="NCBI Taxonomy" id="1513793"/>
    <lineage>
        <taxon>Bacteria</taxon>
        <taxon>Pseudomonadati</taxon>
        <taxon>Bdellovibrionota</taxon>
        <taxon>Oligoflexia</taxon>
        <taxon>Oligoflexales</taxon>
        <taxon>Pseudobacteriovoracaceae</taxon>
        <taxon>Pseudobacteriovorax</taxon>
    </lineage>
</organism>
<dbReference type="GO" id="GO:0006605">
    <property type="term" value="P:protein targeting"/>
    <property type="evidence" value="ECO:0007669"/>
    <property type="project" value="UniProtKB-UniRule"/>
</dbReference>
<dbReference type="EMBL" id="FWZT01000001">
    <property type="protein sequence ID" value="SME88773.1"/>
    <property type="molecule type" value="Genomic_DNA"/>
</dbReference>
<dbReference type="AlphaFoldDB" id="A0A1Y6B5I3"/>
<feature type="transmembrane region" description="Helical" evidence="10">
    <location>
        <begin position="215"/>
        <end position="235"/>
    </location>
</feature>
<comment type="function">
    <text evidence="10 11">The central subunit of the protein translocation channel SecYEG. Consists of two halves formed by TMs 1-5 and 6-10. These two domains form a lateral gate at the front which open onto the bilayer between TMs 2 and 7, and are clamped together by SecE at the back. The channel is closed by both a pore ring composed of hydrophobic SecY resides and a short helix (helix 2A) on the extracellular side of the membrane which forms a plug. The plug probably moves laterally to allow the channel to open. The ring and the pore may move independently.</text>
</comment>
<proteinExistence type="inferred from homology"/>
<evidence type="ECO:0000256" key="1">
    <source>
        <dbReference type="ARBA" id="ARBA00004141"/>
    </source>
</evidence>
<dbReference type="HAMAP" id="MF_01465">
    <property type="entry name" value="SecY"/>
    <property type="match status" value="1"/>
</dbReference>
<dbReference type="PANTHER" id="PTHR10906">
    <property type="entry name" value="SECY/SEC61-ALPHA FAMILY MEMBER"/>
    <property type="match status" value="1"/>
</dbReference>
<evidence type="ECO:0000313" key="15">
    <source>
        <dbReference type="Proteomes" id="UP000192907"/>
    </source>
</evidence>
<dbReference type="PIRSF" id="PIRSF004557">
    <property type="entry name" value="SecY"/>
    <property type="match status" value="1"/>
</dbReference>
<evidence type="ECO:0000256" key="5">
    <source>
        <dbReference type="ARBA" id="ARBA00022927"/>
    </source>
</evidence>
<evidence type="ECO:0000256" key="2">
    <source>
        <dbReference type="ARBA" id="ARBA00005751"/>
    </source>
</evidence>
<dbReference type="Gene3D" id="1.10.3370.10">
    <property type="entry name" value="SecY subunit domain"/>
    <property type="match status" value="1"/>
</dbReference>
<name>A0A1Y6B5I3_9BACT</name>
<feature type="transmembrane region" description="Helical" evidence="10">
    <location>
        <begin position="20"/>
        <end position="38"/>
    </location>
</feature>
<evidence type="ECO:0000256" key="3">
    <source>
        <dbReference type="ARBA" id="ARBA00022448"/>
    </source>
</evidence>
<dbReference type="InterPro" id="IPR026593">
    <property type="entry name" value="SecY"/>
</dbReference>
<feature type="transmembrane region" description="Helical" evidence="10">
    <location>
        <begin position="184"/>
        <end position="203"/>
    </location>
</feature>
<keyword evidence="8 10" id="KW-0472">Membrane</keyword>
<dbReference type="NCBIfam" id="TIGR00967">
    <property type="entry name" value="3a0501s007"/>
    <property type="match status" value="1"/>
</dbReference>
<dbReference type="PROSITE" id="PS00756">
    <property type="entry name" value="SECY_2"/>
    <property type="match status" value="1"/>
</dbReference>
<dbReference type="STRING" id="1513793.SAMN06296036_101195"/>
<dbReference type="InterPro" id="IPR002208">
    <property type="entry name" value="SecY/SEC61-alpha"/>
</dbReference>
<feature type="transmembrane region" description="Helical" evidence="10">
    <location>
        <begin position="272"/>
        <end position="292"/>
    </location>
</feature>
<evidence type="ECO:0000256" key="10">
    <source>
        <dbReference type="HAMAP-Rule" id="MF_01465"/>
    </source>
</evidence>